<dbReference type="SUPFAM" id="SSF100920">
    <property type="entry name" value="Heat shock protein 70kD (HSP70), peptide-binding domain"/>
    <property type="match status" value="1"/>
</dbReference>
<evidence type="ECO:0000313" key="6">
    <source>
        <dbReference type="Proteomes" id="UP000292554"/>
    </source>
</evidence>
<dbReference type="Gene3D" id="3.90.640.10">
    <property type="entry name" value="Actin, Chain A, domain 4"/>
    <property type="match status" value="1"/>
</dbReference>
<dbReference type="Proteomes" id="UP000292554">
    <property type="component" value="Unassembled WGS sequence"/>
</dbReference>
<dbReference type="InterPro" id="IPR029047">
    <property type="entry name" value="HSP70_peptide-bd_sf"/>
</dbReference>
<evidence type="ECO:0000256" key="1">
    <source>
        <dbReference type="ARBA" id="ARBA00007381"/>
    </source>
</evidence>
<reference evidence="5 6" key="1">
    <citation type="submission" date="2019-02" db="EMBL/GenBank/DDBJ databases">
        <title>Corallincola luteus sp. nov., a marine bacterium isolated from surface sediment of Bohai Sea in China.</title>
        <authorList>
            <person name="Ren Q."/>
        </authorList>
    </citation>
    <scope>NUCLEOTIDE SEQUENCE [LARGE SCALE GENOMIC DNA]</scope>
    <source>
        <strain evidence="5 6">DASS28</strain>
    </source>
</reference>
<evidence type="ECO:0000256" key="2">
    <source>
        <dbReference type="ARBA" id="ARBA00022741"/>
    </source>
</evidence>
<dbReference type="InterPro" id="IPR013126">
    <property type="entry name" value="Hsp_70_fam"/>
</dbReference>
<accession>A0ABY2AFJ8</accession>
<dbReference type="SUPFAM" id="SSF53067">
    <property type="entry name" value="Actin-like ATPase domain"/>
    <property type="match status" value="2"/>
</dbReference>
<evidence type="ECO:0000256" key="4">
    <source>
        <dbReference type="RuleBase" id="RU003322"/>
    </source>
</evidence>
<dbReference type="Gene3D" id="3.30.420.40">
    <property type="match status" value="2"/>
</dbReference>
<comment type="similarity">
    <text evidence="1 4">Belongs to the heat shock protein 70 family.</text>
</comment>
<keyword evidence="2 4" id="KW-0547">Nucleotide-binding</keyword>
<evidence type="ECO:0000313" key="5">
    <source>
        <dbReference type="EMBL" id="TCI01180.1"/>
    </source>
</evidence>
<evidence type="ECO:0000256" key="3">
    <source>
        <dbReference type="ARBA" id="ARBA00022840"/>
    </source>
</evidence>
<dbReference type="PROSITE" id="PS00297">
    <property type="entry name" value="HSP70_1"/>
    <property type="match status" value="1"/>
</dbReference>
<keyword evidence="6" id="KW-1185">Reference proteome</keyword>
<keyword evidence="3 4" id="KW-0067">ATP-binding</keyword>
<comment type="caution">
    <text evidence="5">The sequence shown here is derived from an EMBL/GenBank/DDBJ whole genome shotgun (WGS) entry which is preliminary data.</text>
</comment>
<dbReference type="Pfam" id="PF00012">
    <property type="entry name" value="HSP70"/>
    <property type="match status" value="2"/>
</dbReference>
<dbReference type="InterPro" id="IPR043129">
    <property type="entry name" value="ATPase_NBD"/>
</dbReference>
<dbReference type="PRINTS" id="PR00301">
    <property type="entry name" value="HEATSHOCK70"/>
</dbReference>
<organism evidence="5 6">
    <name type="scientific">Corallincola luteus</name>
    <dbReference type="NCBI Taxonomy" id="1775177"/>
    <lineage>
        <taxon>Bacteria</taxon>
        <taxon>Pseudomonadati</taxon>
        <taxon>Pseudomonadota</taxon>
        <taxon>Gammaproteobacteria</taxon>
        <taxon>Alteromonadales</taxon>
        <taxon>Psychromonadaceae</taxon>
        <taxon>Corallincola</taxon>
    </lineage>
</organism>
<dbReference type="Gene3D" id="2.60.34.10">
    <property type="entry name" value="Substrate Binding Domain Of DNAk, Chain A, domain 1"/>
    <property type="match status" value="1"/>
</dbReference>
<dbReference type="RefSeq" id="WP_131417575.1">
    <property type="nucleotide sequence ID" value="NZ_SJXE01000017.1"/>
</dbReference>
<dbReference type="PANTHER" id="PTHR19375">
    <property type="entry name" value="HEAT SHOCK PROTEIN 70KDA"/>
    <property type="match status" value="1"/>
</dbReference>
<proteinExistence type="inferred from homology"/>
<name>A0ABY2AFJ8_9GAMM</name>
<protein>
    <submittedName>
        <fullName evidence="5">Molecular chaperone HscC</fullName>
    </submittedName>
</protein>
<dbReference type="EMBL" id="SJXE01000017">
    <property type="protein sequence ID" value="TCI01180.1"/>
    <property type="molecule type" value="Genomic_DNA"/>
</dbReference>
<dbReference type="InterPro" id="IPR018181">
    <property type="entry name" value="Heat_shock_70_CS"/>
</dbReference>
<dbReference type="PROSITE" id="PS00329">
    <property type="entry name" value="HSP70_2"/>
    <property type="match status" value="1"/>
</dbReference>
<sequence>MKVGIDLGTTHSVIGVWQDTEVELIPDAAGNVLTPSVVSLSDDQYMMVGQAAKDRMAIYPQQTVAEFKRFLGTDKTYWLGDQSYTPVELSAIVLKALKEQAEGYLGEPVEEAVISVPAYFNNKQRQETQQAAELAGLQVERLINEPTAAALAYGLEQKDTEQTYLVLDLGGGTFDVSVIEVFDNTFEIHASAGDNHLGGNDFTNVLVEDLIANQPALPSNLPETLKRRLWSLCDGLKRRLTSESQAGFEYEVDGTQYRYEISEERFQLRCSELMERIKFPLNRAMSDAELSLDDIDGLIMVGGATRMPVFRQQVSRLFSRIPQSHYQPDHAIAVGAAIQAGVKARSDALREVIMTDVCPYTLGVEVLGRHDQTEFLPVIERNTTIPVSETRSVYSTHPAQKEVLLHIYQGESFRPQDNVFLGELKIRLSPIEKIQELYLTYTYDLNGVLEVEVTEVSSGKKYRTYVSEGDDDLNREQLEQNFARLNALKILPKDKLANTTFMAKLERLYQEKLGKEREAVGTMLADFSQVLKGHDNSAIEQMMRRIKVELDYADID</sequence>
<gene>
    <name evidence="5" type="ORF">EZV61_19015</name>
</gene>